<proteinExistence type="predicted"/>
<sequence length="204" mass="23067">MRPPYSRRRSLTPMFDPELTEEEQIKKMVTPRIVQRRNSKDSEEVVLEMFEKICPFGCENDVVIYTTTLRGIRKTFEDCNIARSIIESHHVQMIERDISMHSGFKEELRSLMGAKNVKVPLVFVKGRLIGGADELVKLEEENKLELLFDGIPKAVSACEGCVGIRFIMCMDCNGSSKVLGSDGRRSIKCGECNENGLIQCPICC</sequence>
<dbReference type="AlphaFoldDB" id="A0AAV3PLW6"/>
<dbReference type="PROSITE" id="PS51354">
    <property type="entry name" value="GLUTAREDOXIN_2"/>
    <property type="match status" value="1"/>
</dbReference>
<dbReference type="PANTHER" id="PTHR45669">
    <property type="entry name" value="GLUTAREDOXIN DOMAIN-CONTAINING CYSTEINE-RICH PROTEIN CG12206-RELATED"/>
    <property type="match status" value="1"/>
</dbReference>
<dbReference type="InterPro" id="IPR002109">
    <property type="entry name" value="Glutaredoxin"/>
</dbReference>
<dbReference type="InterPro" id="IPR036249">
    <property type="entry name" value="Thioredoxin-like_sf"/>
</dbReference>
<reference evidence="2 3" key="1">
    <citation type="submission" date="2024-01" db="EMBL/GenBank/DDBJ databases">
        <title>The complete chloroplast genome sequence of Lithospermum erythrorhizon: insights into the phylogenetic relationship among Boraginaceae species and the maternal lineages of purple gromwells.</title>
        <authorList>
            <person name="Okada T."/>
            <person name="Watanabe K."/>
        </authorList>
    </citation>
    <scope>NUCLEOTIDE SEQUENCE [LARGE SCALE GENOMIC DNA]</scope>
</reference>
<protein>
    <submittedName>
        <fullName evidence="2">Oxidoreductase</fullName>
    </submittedName>
</protein>
<dbReference type="Pfam" id="PF00462">
    <property type="entry name" value="Glutaredoxin"/>
    <property type="match status" value="1"/>
</dbReference>
<accession>A0AAV3PLW6</accession>
<evidence type="ECO:0000259" key="1">
    <source>
        <dbReference type="Pfam" id="PF00462"/>
    </source>
</evidence>
<organism evidence="2 3">
    <name type="scientific">Lithospermum erythrorhizon</name>
    <name type="common">Purple gromwell</name>
    <name type="synonym">Lithospermum officinale var. erythrorhizon</name>
    <dbReference type="NCBI Taxonomy" id="34254"/>
    <lineage>
        <taxon>Eukaryota</taxon>
        <taxon>Viridiplantae</taxon>
        <taxon>Streptophyta</taxon>
        <taxon>Embryophyta</taxon>
        <taxon>Tracheophyta</taxon>
        <taxon>Spermatophyta</taxon>
        <taxon>Magnoliopsida</taxon>
        <taxon>eudicotyledons</taxon>
        <taxon>Gunneridae</taxon>
        <taxon>Pentapetalae</taxon>
        <taxon>asterids</taxon>
        <taxon>lamiids</taxon>
        <taxon>Boraginales</taxon>
        <taxon>Boraginaceae</taxon>
        <taxon>Boraginoideae</taxon>
        <taxon>Lithospermeae</taxon>
        <taxon>Lithospermum</taxon>
    </lineage>
</organism>
<comment type="caution">
    <text evidence="2">The sequence shown here is derived from an EMBL/GenBank/DDBJ whole genome shotgun (WGS) entry which is preliminary data.</text>
</comment>
<gene>
    <name evidence="2" type="ORF">LIER_37344</name>
</gene>
<dbReference type="Gene3D" id="3.40.30.10">
    <property type="entry name" value="Glutaredoxin"/>
    <property type="match status" value="1"/>
</dbReference>
<name>A0AAV3PLW6_LITER</name>
<feature type="domain" description="Glutaredoxin" evidence="1">
    <location>
        <begin position="62"/>
        <end position="129"/>
    </location>
</feature>
<evidence type="ECO:0000313" key="3">
    <source>
        <dbReference type="Proteomes" id="UP001454036"/>
    </source>
</evidence>
<dbReference type="Proteomes" id="UP001454036">
    <property type="component" value="Unassembled WGS sequence"/>
</dbReference>
<keyword evidence="3" id="KW-1185">Reference proteome</keyword>
<evidence type="ECO:0000313" key="2">
    <source>
        <dbReference type="EMBL" id="GAA0151716.1"/>
    </source>
</evidence>
<dbReference type="SUPFAM" id="SSF52833">
    <property type="entry name" value="Thioredoxin-like"/>
    <property type="match status" value="1"/>
</dbReference>
<dbReference type="PANTHER" id="PTHR45669:SF12">
    <property type="entry name" value="EMB|CAB85507.1"/>
    <property type="match status" value="1"/>
</dbReference>
<dbReference type="Pfam" id="PF23733">
    <property type="entry name" value="GRXCR1-2_C"/>
    <property type="match status" value="1"/>
</dbReference>
<dbReference type="EMBL" id="BAABME010017880">
    <property type="protein sequence ID" value="GAA0151716.1"/>
    <property type="molecule type" value="Genomic_DNA"/>
</dbReference>